<dbReference type="InterPro" id="IPR036388">
    <property type="entry name" value="WH-like_DNA-bd_sf"/>
</dbReference>
<evidence type="ECO:0000256" key="2">
    <source>
        <dbReference type="ARBA" id="ARBA00023015"/>
    </source>
</evidence>
<dbReference type="PANTHER" id="PTHR43133">
    <property type="entry name" value="RNA POLYMERASE ECF-TYPE SIGMA FACTO"/>
    <property type="match status" value="1"/>
</dbReference>
<dbReference type="InterPro" id="IPR013325">
    <property type="entry name" value="RNA_pol_sigma_r2"/>
</dbReference>
<feature type="domain" description="RNA polymerase sigma factor 70 region 4 type 2" evidence="8">
    <location>
        <begin position="111"/>
        <end position="163"/>
    </location>
</feature>
<reference evidence="9 10" key="1">
    <citation type="submission" date="2018-03" db="EMBL/GenBank/DDBJ databases">
        <title>Brevisbacillus phylogenomics.</title>
        <authorList>
            <person name="Dunlap C."/>
        </authorList>
    </citation>
    <scope>NUCLEOTIDE SEQUENCE [LARGE SCALE GENOMIC DNA]</scope>
    <source>
        <strain evidence="9 10">NRRL NRS-1210</strain>
    </source>
</reference>
<dbReference type="Pfam" id="PF08281">
    <property type="entry name" value="Sigma70_r4_2"/>
    <property type="match status" value="1"/>
</dbReference>
<dbReference type="Pfam" id="PF04542">
    <property type="entry name" value="Sigma70_r2"/>
    <property type="match status" value="1"/>
</dbReference>
<sequence>MQDTIDYEARIKAIYREHYRDVYQYLYYFTGKREHAEDLTQEVFIRVLDALARYEERSSVKTWILHIAKHVAIDDYRKRRVQSLFGMELLKGLPSLLGRPEAELASKEEQLEIEQAMQRMKPHHRNVLILRGIKAYSIRETAEILGTSEAKVRVDFHRATKELKKVLHVDWIGGLANEYSK</sequence>
<evidence type="ECO:0000256" key="5">
    <source>
        <dbReference type="ARBA" id="ARBA00023163"/>
    </source>
</evidence>
<dbReference type="NCBIfam" id="TIGR02937">
    <property type="entry name" value="sigma70-ECF"/>
    <property type="match status" value="1"/>
</dbReference>
<dbReference type="PANTHER" id="PTHR43133:SF60">
    <property type="entry name" value="RNA POLYMERASE SIGMA FACTOR SIGV"/>
    <property type="match status" value="1"/>
</dbReference>
<evidence type="ECO:0000256" key="1">
    <source>
        <dbReference type="ARBA" id="ARBA00010641"/>
    </source>
</evidence>
<dbReference type="SUPFAM" id="SSF88946">
    <property type="entry name" value="Sigma2 domain of RNA polymerase sigma factors"/>
    <property type="match status" value="1"/>
</dbReference>
<accession>A0A2P7ULL6</accession>
<evidence type="ECO:0000259" key="7">
    <source>
        <dbReference type="Pfam" id="PF04542"/>
    </source>
</evidence>
<dbReference type="GO" id="GO:0006352">
    <property type="term" value="P:DNA-templated transcription initiation"/>
    <property type="evidence" value="ECO:0007669"/>
    <property type="project" value="InterPro"/>
</dbReference>
<evidence type="ECO:0000256" key="4">
    <source>
        <dbReference type="ARBA" id="ARBA00023125"/>
    </source>
</evidence>
<keyword evidence="2 6" id="KW-0805">Transcription regulation</keyword>
<evidence type="ECO:0000313" key="9">
    <source>
        <dbReference type="EMBL" id="PSJ87902.1"/>
    </source>
</evidence>
<dbReference type="OrthoDB" id="2470848at2"/>
<dbReference type="InterPro" id="IPR013324">
    <property type="entry name" value="RNA_pol_sigma_r3/r4-like"/>
</dbReference>
<dbReference type="AlphaFoldDB" id="A0A2P7ULL6"/>
<organism evidence="9 10">
    <name type="scientific">Brevibacillus fortis</name>
    <dbReference type="NCBI Taxonomy" id="2126352"/>
    <lineage>
        <taxon>Bacteria</taxon>
        <taxon>Bacillati</taxon>
        <taxon>Bacillota</taxon>
        <taxon>Bacilli</taxon>
        <taxon>Bacillales</taxon>
        <taxon>Paenibacillaceae</taxon>
        <taxon>Brevibacillus</taxon>
    </lineage>
</organism>
<dbReference type="RefSeq" id="WP_106841449.1">
    <property type="nucleotide sequence ID" value="NZ_JBCNIW010000011.1"/>
</dbReference>
<name>A0A2P7ULL6_9BACL</name>
<gene>
    <name evidence="9" type="ORF">C7R93_25650</name>
</gene>
<dbReference type="SUPFAM" id="SSF88659">
    <property type="entry name" value="Sigma3 and sigma4 domains of RNA polymerase sigma factors"/>
    <property type="match status" value="1"/>
</dbReference>
<feature type="domain" description="RNA polymerase sigma-70 region 2" evidence="7">
    <location>
        <begin position="14"/>
        <end position="80"/>
    </location>
</feature>
<dbReference type="Gene3D" id="1.10.1740.10">
    <property type="match status" value="1"/>
</dbReference>
<evidence type="ECO:0000259" key="8">
    <source>
        <dbReference type="Pfam" id="PF08281"/>
    </source>
</evidence>
<dbReference type="InterPro" id="IPR014284">
    <property type="entry name" value="RNA_pol_sigma-70_dom"/>
</dbReference>
<evidence type="ECO:0000256" key="3">
    <source>
        <dbReference type="ARBA" id="ARBA00023082"/>
    </source>
</evidence>
<dbReference type="InterPro" id="IPR039425">
    <property type="entry name" value="RNA_pol_sigma-70-like"/>
</dbReference>
<dbReference type="PROSITE" id="PS01063">
    <property type="entry name" value="SIGMA70_ECF"/>
    <property type="match status" value="1"/>
</dbReference>
<keyword evidence="4 6" id="KW-0238">DNA-binding</keyword>
<dbReference type="GO" id="GO:0003677">
    <property type="term" value="F:DNA binding"/>
    <property type="evidence" value="ECO:0007669"/>
    <property type="project" value="UniProtKB-KW"/>
</dbReference>
<protein>
    <recommendedName>
        <fullName evidence="6">RNA polymerase sigma factor</fullName>
    </recommendedName>
</protein>
<dbReference type="Gene3D" id="1.10.10.10">
    <property type="entry name" value="Winged helix-like DNA-binding domain superfamily/Winged helix DNA-binding domain"/>
    <property type="match status" value="1"/>
</dbReference>
<comment type="similarity">
    <text evidence="1 6">Belongs to the sigma-70 factor family. ECF subfamily.</text>
</comment>
<keyword evidence="5 6" id="KW-0804">Transcription</keyword>
<keyword evidence="10" id="KW-1185">Reference proteome</keyword>
<evidence type="ECO:0000256" key="6">
    <source>
        <dbReference type="RuleBase" id="RU000716"/>
    </source>
</evidence>
<dbReference type="InterPro" id="IPR000838">
    <property type="entry name" value="RNA_pol_sigma70_ECF_CS"/>
</dbReference>
<evidence type="ECO:0000313" key="10">
    <source>
        <dbReference type="Proteomes" id="UP000240419"/>
    </source>
</evidence>
<proteinExistence type="inferred from homology"/>
<comment type="caution">
    <text evidence="9">The sequence shown here is derived from an EMBL/GenBank/DDBJ whole genome shotgun (WGS) entry which is preliminary data.</text>
</comment>
<dbReference type="InterPro" id="IPR013249">
    <property type="entry name" value="RNA_pol_sigma70_r4_t2"/>
</dbReference>
<dbReference type="GO" id="GO:0006950">
    <property type="term" value="P:response to stress"/>
    <property type="evidence" value="ECO:0007669"/>
    <property type="project" value="UniProtKB-ARBA"/>
</dbReference>
<dbReference type="Proteomes" id="UP000240419">
    <property type="component" value="Unassembled WGS sequence"/>
</dbReference>
<dbReference type="InterPro" id="IPR007627">
    <property type="entry name" value="RNA_pol_sigma70_r2"/>
</dbReference>
<keyword evidence="3 6" id="KW-0731">Sigma factor</keyword>
<dbReference type="GO" id="GO:0016987">
    <property type="term" value="F:sigma factor activity"/>
    <property type="evidence" value="ECO:0007669"/>
    <property type="project" value="UniProtKB-KW"/>
</dbReference>
<dbReference type="EMBL" id="PXZM01000046">
    <property type="protein sequence ID" value="PSJ87902.1"/>
    <property type="molecule type" value="Genomic_DNA"/>
</dbReference>